<feature type="transmembrane region" description="Helical" evidence="1">
    <location>
        <begin position="24"/>
        <end position="43"/>
    </location>
</feature>
<dbReference type="PANTHER" id="PTHR34821:SF2">
    <property type="entry name" value="INNER MEMBRANE PROTEIN YDCZ"/>
    <property type="match status" value="1"/>
</dbReference>
<keyword evidence="1" id="KW-0472">Membrane</keyword>
<keyword evidence="3" id="KW-1185">Reference proteome</keyword>
<comment type="caution">
    <text evidence="2">The sequence shown here is derived from an EMBL/GenBank/DDBJ whole genome shotgun (WGS) entry which is preliminary data.</text>
</comment>
<sequence>MSTASATVITPRDQGNRTKGAERALGIGLAVVSGLAMATQSRLNGQLGAELHDSLFAAVISFGGGLVLLLLALPFSPKMREGLRSVAGGVREGRFSPWYCLGGVGGATYVAGQSVTVSVLGVAMFTVGVVAGQTLSGLAVDRAGLGPAGPQALTWTRVLGAVLTLAAVAWSLSGSLGSAPAGLWLLVLPLVAGALMAVQQAFNGRVNAQSGSSLTAALINFTGGTIVLVLAWLVSLAFGGGPHAFPSNPLLYLGGLVGIVFIALASVVVHWTGVLLLGLATIAGQLIGSVLLDLIVPAHPATLGAATFGGTGLALVAVGIAAISTRPRQG</sequence>
<feature type="transmembrane region" description="Helical" evidence="1">
    <location>
        <begin position="276"/>
        <end position="296"/>
    </location>
</feature>
<organism evidence="2 3">
    <name type="scientific">Amycolatopsis minnesotensis</name>
    <dbReference type="NCBI Taxonomy" id="337894"/>
    <lineage>
        <taxon>Bacteria</taxon>
        <taxon>Bacillati</taxon>
        <taxon>Actinomycetota</taxon>
        <taxon>Actinomycetes</taxon>
        <taxon>Pseudonocardiales</taxon>
        <taxon>Pseudonocardiaceae</taxon>
        <taxon>Amycolatopsis</taxon>
    </lineage>
</organism>
<accession>A0ABN2QBV1</accession>
<dbReference type="InterPro" id="IPR006750">
    <property type="entry name" value="YdcZ"/>
</dbReference>
<reference evidence="2 3" key="1">
    <citation type="journal article" date="2019" name="Int. J. Syst. Evol. Microbiol.">
        <title>The Global Catalogue of Microorganisms (GCM) 10K type strain sequencing project: providing services to taxonomists for standard genome sequencing and annotation.</title>
        <authorList>
            <consortium name="The Broad Institute Genomics Platform"/>
            <consortium name="The Broad Institute Genome Sequencing Center for Infectious Disease"/>
            <person name="Wu L."/>
            <person name="Ma J."/>
        </authorList>
    </citation>
    <scope>NUCLEOTIDE SEQUENCE [LARGE SCALE GENOMIC DNA]</scope>
    <source>
        <strain evidence="2 3">JCM 14545</strain>
    </source>
</reference>
<dbReference type="EMBL" id="BAAANN010000004">
    <property type="protein sequence ID" value="GAA1947492.1"/>
    <property type="molecule type" value="Genomic_DNA"/>
</dbReference>
<feature type="transmembrane region" description="Helical" evidence="1">
    <location>
        <begin position="55"/>
        <end position="75"/>
    </location>
</feature>
<name>A0ABN2QBV1_9PSEU</name>
<feature type="transmembrane region" description="Helical" evidence="1">
    <location>
        <begin position="214"/>
        <end position="238"/>
    </location>
</feature>
<evidence type="ECO:0000256" key="1">
    <source>
        <dbReference type="SAM" id="Phobius"/>
    </source>
</evidence>
<keyword evidence="1" id="KW-1133">Transmembrane helix</keyword>
<protein>
    <submittedName>
        <fullName evidence="2">DMT family transporter</fullName>
    </submittedName>
</protein>
<feature type="transmembrane region" description="Helical" evidence="1">
    <location>
        <begin position="182"/>
        <end position="202"/>
    </location>
</feature>
<evidence type="ECO:0000313" key="3">
    <source>
        <dbReference type="Proteomes" id="UP001501116"/>
    </source>
</evidence>
<proteinExistence type="predicted"/>
<feature type="transmembrane region" description="Helical" evidence="1">
    <location>
        <begin position="118"/>
        <end position="140"/>
    </location>
</feature>
<feature type="transmembrane region" description="Helical" evidence="1">
    <location>
        <begin position="152"/>
        <end position="170"/>
    </location>
</feature>
<dbReference type="Pfam" id="PF04657">
    <property type="entry name" value="DMT_YdcZ"/>
    <property type="match status" value="2"/>
</dbReference>
<feature type="transmembrane region" description="Helical" evidence="1">
    <location>
        <begin position="302"/>
        <end position="323"/>
    </location>
</feature>
<gene>
    <name evidence="2" type="ORF">GCM10009754_14610</name>
</gene>
<feature type="transmembrane region" description="Helical" evidence="1">
    <location>
        <begin position="250"/>
        <end position="269"/>
    </location>
</feature>
<evidence type="ECO:0000313" key="2">
    <source>
        <dbReference type="EMBL" id="GAA1947492.1"/>
    </source>
</evidence>
<feature type="transmembrane region" description="Helical" evidence="1">
    <location>
        <begin position="95"/>
        <end position="112"/>
    </location>
</feature>
<dbReference type="Proteomes" id="UP001501116">
    <property type="component" value="Unassembled WGS sequence"/>
</dbReference>
<keyword evidence="1" id="KW-0812">Transmembrane</keyword>
<dbReference type="PANTHER" id="PTHR34821">
    <property type="entry name" value="INNER MEMBRANE PROTEIN YDCZ"/>
    <property type="match status" value="1"/>
</dbReference>